<evidence type="ECO:0000256" key="5">
    <source>
        <dbReference type="RuleBase" id="RU004004"/>
    </source>
</evidence>
<dbReference type="EMBL" id="QKOE01000001">
    <property type="protein sequence ID" value="PZA18449.1"/>
    <property type="molecule type" value="Genomic_DNA"/>
</dbReference>
<reference evidence="9 10" key="1">
    <citation type="submission" date="2018-06" db="EMBL/GenBank/DDBJ databases">
        <title>Azoarcus communis strain SWub3 genome.</title>
        <authorList>
            <person name="Zorraquino Salvo V."/>
            <person name="Toubiana D."/>
            <person name="Blumwald E."/>
        </authorList>
    </citation>
    <scope>NUCLEOTIDE SEQUENCE [LARGE SCALE GENOMIC DNA]</scope>
    <source>
        <strain evidence="9 10">SWub3</strain>
    </source>
</reference>
<dbReference type="Pfam" id="PF03958">
    <property type="entry name" value="Secretin_N"/>
    <property type="match status" value="1"/>
</dbReference>
<dbReference type="InterPro" id="IPR011990">
    <property type="entry name" value="TPR-like_helical_dom_sf"/>
</dbReference>
<feature type="compositionally biased region" description="Polar residues" evidence="6">
    <location>
        <begin position="742"/>
        <end position="757"/>
    </location>
</feature>
<dbReference type="PRINTS" id="PR00811">
    <property type="entry name" value="BCTERIALGSPD"/>
</dbReference>
<comment type="similarity">
    <text evidence="4">Belongs to the bacterial secretin family.</text>
</comment>
<dbReference type="PANTHER" id="PTHR30332:SF17">
    <property type="entry name" value="TYPE IV PILIATION SYSTEM PROTEIN DR_0774-RELATED"/>
    <property type="match status" value="1"/>
</dbReference>
<gene>
    <name evidence="9" type="ORF">DNK49_02660</name>
</gene>
<dbReference type="Pfam" id="PF00263">
    <property type="entry name" value="Secretin"/>
    <property type="match status" value="1"/>
</dbReference>
<evidence type="ECO:0000259" key="7">
    <source>
        <dbReference type="Pfam" id="PF00263"/>
    </source>
</evidence>
<dbReference type="PROSITE" id="PS51257">
    <property type="entry name" value="PROKAR_LIPOPROTEIN"/>
    <property type="match status" value="1"/>
</dbReference>
<feature type="domain" description="Type II/III secretion system secretin-like" evidence="7">
    <location>
        <begin position="416"/>
        <end position="577"/>
    </location>
</feature>
<evidence type="ECO:0000256" key="2">
    <source>
        <dbReference type="ARBA" id="ARBA00022729"/>
    </source>
</evidence>
<dbReference type="InterPro" id="IPR004846">
    <property type="entry name" value="T2SS/T3SS_dom"/>
</dbReference>
<evidence type="ECO:0000256" key="3">
    <source>
        <dbReference type="ARBA" id="ARBA00023136"/>
    </source>
</evidence>
<evidence type="ECO:0000256" key="6">
    <source>
        <dbReference type="SAM" id="MobiDB-lite"/>
    </source>
</evidence>
<dbReference type="InterPro" id="IPR050810">
    <property type="entry name" value="Bact_Secretion_Sys_Channel"/>
</dbReference>
<evidence type="ECO:0000256" key="4">
    <source>
        <dbReference type="RuleBase" id="RU004003"/>
    </source>
</evidence>
<evidence type="ECO:0000313" key="10">
    <source>
        <dbReference type="Proteomes" id="UP000248259"/>
    </source>
</evidence>
<dbReference type="Gene3D" id="3.30.1370.120">
    <property type="match status" value="1"/>
</dbReference>
<accession>A0A323V0T3</accession>
<dbReference type="InterPro" id="IPR038591">
    <property type="entry name" value="NolW-like_sf"/>
</dbReference>
<proteinExistence type="inferred from homology"/>
<dbReference type="Proteomes" id="UP000248259">
    <property type="component" value="Unassembled WGS sequence"/>
</dbReference>
<comment type="caution">
    <text evidence="9">The sequence shown here is derived from an EMBL/GenBank/DDBJ whole genome shotgun (WGS) entry which is preliminary data.</text>
</comment>
<protein>
    <submittedName>
        <fullName evidence="9">General secretion pathway protein GspD</fullName>
    </submittedName>
</protein>
<keyword evidence="2" id="KW-0732">Signal</keyword>
<evidence type="ECO:0000259" key="8">
    <source>
        <dbReference type="Pfam" id="PF03958"/>
    </source>
</evidence>
<dbReference type="AlphaFoldDB" id="A0A323V0T3"/>
<keyword evidence="10" id="KW-1185">Reference proteome</keyword>
<dbReference type="Gene3D" id="3.30.1370.130">
    <property type="match status" value="1"/>
</dbReference>
<dbReference type="Gene3D" id="1.25.40.10">
    <property type="entry name" value="Tetratricopeptide repeat domain"/>
    <property type="match status" value="1"/>
</dbReference>
<dbReference type="InterPro" id="IPR005644">
    <property type="entry name" value="NolW-like"/>
</dbReference>
<comment type="subcellular location">
    <subcellularLocation>
        <location evidence="5">Cell outer membrane</location>
    </subcellularLocation>
    <subcellularLocation>
        <location evidence="1">Membrane</location>
    </subcellularLocation>
</comment>
<dbReference type="PRINTS" id="PR01032">
    <property type="entry name" value="PHAGEIV"/>
</dbReference>
<dbReference type="GO" id="GO:0009279">
    <property type="term" value="C:cell outer membrane"/>
    <property type="evidence" value="ECO:0007669"/>
    <property type="project" value="UniProtKB-SubCell"/>
</dbReference>
<dbReference type="InterPro" id="IPR001775">
    <property type="entry name" value="GspD/PilQ"/>
</dbReference>
<dbReference type="RefSeq" id="WP_110522748.1">
    <property type="nucleotide sequence ID" value="NZ_QKOE01000001.1"/>
</dbReference>
<keyword evidence="3" id="KW-0472">Membrane</keyword>
<dbReference type="OrthoDB" id="9775455at2"/>
<dbReference type="GO" id="GO:0015627">
    <property type="term" value="C:type II protein secretion system complex"/>
    <property type="evidence" value="ECO:0007669"/>
    <property type="project" value="TreeGrafter"/>
</dbReference>
<sequence>MTPTARNARLLLCASVITLTACVSNPSLQQSREAFASGDRTQAFADLKTRVEAEPRNQELRAYYLRQRERLVSESLIAAEQARAQGHAEEAERHYAAALAIDPNHPQAKGGAALLAAERRRSARLDQAEAALARRDLAGAEQGVRAVLAEQASNVRARELLRQLDEIAAQAAPVMAVPDGPMARPVTLEFREAPLRVVFEALSRASGLNFVFDRDVRAESKVTLFVRNSTVAEVIALIGATQQLERKQLNANSVLIYPATAAKQKEYVELVTRSFYLTNADAKQALAMVRQLVKTKDVFIDEKLNMVVIKDTPDAVRLAERLLATLDVAEPEVMLEVEVLEVSRNKLLNLGLDFPDQIGYGLIQDSLATTTIINGVTQTTTSPGGVLASGVVNLRNRGSMVPYVSNPGALLNLRNEDSDTTLLANPRIRVKNREKAKIHIGEKLPVFTTTSTANVGVSASVNYLDVGLKLDVEPSVTLDDEVMIKVALEVSSIVKEVQGPSSSLAYQVGTRSAATTLRLANGETQVLAGLINDEERSSASRLPGLGDLPMLGRLFSSQSDSRSKTEVVLLITPRIVRNVVAPALTRADLPAGTEATVGAAQLRLGPTSPNSLALRGDGAPGAAPVRETPVRAEAPRVAPVERAVDGAPEPARQGARLGLAGPEALGQGEAFSVTLTVDAGSPHDGGSVTVSFDPELVEAAAAEGGQSGQVVVPLAAGGGATSASVALRSKPGASGDARISASGLTVSRGGQLQSESAADSIDVRVGQ</sequence>
<name>A0A323V0T3_9RHOO</name>
<evidence type="ECO:0000256" key="1">
    <source>
        <dbReference type="ARBA" id="ARBA00004370"/>
    </source>
</evidence>
<keyword evidence="5" id="KW-0813">Transport</keyword>
<feature type="region of interest" description="Disordered" evidence="6">
    <location>
        <begin position="726"/>
        <end position="767"/>
    </location>
</feature>
<evidence type="ECO:0000313" key="9">
    <source>
        <dbReference type="EMBL" id="PZA18449.1"/>
    </source>
</evidence>
<dbReference type="GO" id="GO:0009306">
    <property type="term" value="P:protein secretion"/>
    <property type="evidence" value="ECO:0007669"/>
    <property type="project" value="InterPro"/>
</dbReference>
<dbReference type="PANTHER" id="PTHR30332">
    <property type="entry name" value="PROBABLE GENERAL SECRETION PATHWAY PROTEIN D"/>
    <property type="match status" value="1"/>
</dbReference>
<feature type="domain" description="NolW-like" evidence="8">
    <location>
        <begin position="272"/>
        <end position="331"/>
    </location>
</feature>
<organism evidence="9 10">
    <name type="scientific">Parazoarcus communis SWub3 = DSM 12120</name>
    <dbReference type="NCBI Taxonomy" id="1121029"/>
    <lineage>
        <taxon>Bacteria</taxon>
        <taxon>Pseudomonadati</taxon>
        <taxon>Pseudomonadota</taxon>
        <taxon>Betaproteobacteria</taxon>
        <taxon>Rhodocyclales</taxon>
        <taxon>Zoogloeaceae</taxon>
        <taxon>Parazoarcus</taxon>
    </lineage>
</organism>